<comment type="caution">
    <text evidence="2">The sequence shown here is derived from an EMBL/GenBank/DDBJ whole genome shotgun (WGS) entry which is preliminary data.</text>
</comment>
<reference evidence="2" key="1">
    <citation type="journal article" date="2023" name="Mol. Phylogenet. Evol.">
        <title>Genome-scale phylogeny and comparative genomics of the fungal order Sordariales.</title>
        <authorList>
            <person name="Hensen N."/>
            <person name="Bonometti L."/>
            <person name="Westerberg I."/>
            <person name="Brannstrom I.O."/>
            <person name="Guillou S."/>
            <person name="Cros-Aarteil S."/>
            <person name="Calhoun S."/>
            <person name="Haridas S."/>
            <person name="Kuo A."/>
            <person name="Mondo S."/>
            <person name="Pangilinan J."/>
            <person name="Riley R."/>
            <person name="LaButti K."/>
            <person name="Andreopoulos B."/>
            <person name="Lipzen A."/>
            <person name="Chen C."/>
            <person name="Yan M."/>
            <person name="Daum C."/>
            <person name="Ng V."/>
            <person name="Clum A."/>
            <person name="Steindorff A."/>
            <person name="Ohm R.A."/>
            <person name="Martin F."/>
            <person name="Silar P."/>
            <person name="Natvig D.O."/>
            <person name="Lalanne C."/>
            <person name="Gautier V."/>
            <person name="Ament-Velasquez S.L."/>
            <person name="Kruys A."/>
            <person name="Hutchinson M.I."/>
            <person name="Powell A.J."/>
            <person name="Barry K."/>
            <person name="Miller A.N."/>
            <person name="Grigoriev I.V."/>
            <person name="Debuchy R."/>
            <person name="Gladieux P."/>
            <person name="Hiltunen Thoren M."/>
            <person name="Johannesson H."/>
        </authorList>
    </citation>
    <scope>NUCLEOTIDE SEQUENCE</scope>
    <source>
        <strain evidence="2">CBS 232.78</strain>
    </source>
</reference>
<organism evidence="2 3">
    <name type="scientific">Podospora didyma</name>
    <dbReference type="NCBI Taxonomy" id="330526"/>
    <lineage>
        <taxon>Eukaryota</taxon>
        <taxon>Fungi</taxon>
        <taxon>Dikarya</taxon>
        <taxon>Ascomycota</taxon>
        <taxon>Pezizomycotina</taxon>
        <taxon>Sordariomycetes</taxon>
        <taxon>Sordariomycetidae</taxon>
        <taxon>Sordariales</taxon>
        <taxon>Podosporaceae</taxon>
        <taxon>Podospora</taxon>
    </lineage>
</organism>
<evidence type="ECO:0000313" key="2">
    <source>
        <dbReference type="EMBL" id="KAK3392951.1"/>
    </source>
</evidence>
<dbReference type="EMBL" id="JAULSW010000001">
    <property type="protein sequence ID" value="KAK3392951.1"/>
    <property type="molecule type" value="Genomic_DNA"/>
</dbReference>
<dbReference type="Proteomes" id="UP001285441">
    <property type="component" value="Unassembled WGS sequence"/>
</dbReference>
<dbReference type="AlphaFoldDB" id="A0AAE0P418"/>
<evidence type="ECO:0000313" key="3">
    <source>
        <dbReference type="Proteomes" id="UP001285441"/>
    </source>
</evidence>
<feature type="compositionally biased region" description="Polar residues" evidence="1">
    <location>
        <begin position="849"/>
        <end position="860"/>
    </location>
</feature>
<reference evidence="2" key="2">
    <citation type="submission" date="2023-06" db="EMBL/GenBank/DDBJ databases">
        <authorList>
            <consortium name="Lawrence Berkeley National Laboratory"/>
            <person name="Haridas S."/>
            <person name="Hensen N."/>
            <person name="Bonometti L."/>
            <person name="Westerberg I."/>
            <person name="Brannstrom I.O."/>
            <person name="Guillou S."/>
            <person name="Cros-Aarteil S."/>
            <person name="Calhoun S."/>
            <person name="Kuo A."/>
            <person name="Mondo S."/>
            <person name="Pangilinan J."/>
            <person name="Riley R."/>
            <person name="LaButti K."/>
            <person name="Andreopoulos B."/>
            <person name="Lipzen A."/>
            <person name="Chen C."/>
            <person name="Yanf M."/>
            <person name="Daum C."/>
            <person name="Ng V."/>
            <person name="Clum A."/>
            <person name="Steindorff A."/>
            <person name="Ohm R."/>
            <person name="Martin F."/>
            <person name="Silar P."/>
            <person name="Natvig D."/>
            <person name="Lalanne C."/>
            <person name="Gautier V."/>
            <person name="Ament-velasquez S.L."/>
            <person name="Kruys A."/>
            <person name="Hutchinson M.I."/>
            <person name="Powell A.J."/>
            <person name="Barry K."/>
            <person name="Miller A.N."/>
            <person name="Grigoriev I.V."/>
            <person name="Debuchy R."/>
            <person name="Gladieux P."/>
            <person name="Thoren M.H."/>
            <person name="Johannesson H."/>
        </authorList>
    </citation>
    <scope>NUCLEOTIDE SEQUENCE</scope>
    <source>
        <strain evidence="2">CBS 232.78</strain>
    </source>
</reference>
<feature type="region of interest" description="Disordered" evidence="1">
    <location>
        <begin position="849"/>
        <end position="870"/>
    </location>
</feature>
<name>A0AAE0P418_9PEZI</name>
<gene>
    <name evidence="2" type="ORF">B0H63DRAFT_504951</name>
</gene>
<sequence length="896" mass="98305">MNNHAAWPPGGGSSDPGKYNVQGTVIEVSMVVHNPPDIPSKAEILGVVAVSSENADQNKYGWIVTDFLAWKTLFYRVGEKAAQFLERAGAVDGSIQAILGDKKDHISELPSNSLEFKTDLLKNIGDRARVAKERNIPLFLMVFAPVTSEGDICIDFANGGGKIPVATDEIRETIREAVNFANVSVILMTTSPFTGGWVCYPSFMGRTECATFEEILPLISKSCGAAFANHFTQLLSMRSTPLLADEQRARADYNDMMPIRPKEFQVNLLRQFQRKIHEVLEQRLCVLGSNHAIDCDPSNDTWEAYAPRRGRSLIDFWSKRWNKPQAFNEAVDRFEFLGTAFGGCRASQIFHLKYLAAIELEEWSCPKDSQRPNMNGITLAMLEGFCKTHDLRVEEGHYKRILDAIEFRASSMILAEFVAKCLDLDAPDTPDNLKAPKAPNSLRCRYWYDQDADDSTYHKFGAAFAGVHNLFDNVAVPPGETRHDFKHVRFWRASRWLSTAIANKFSDGSAKEIDQFVKKEVAPLFAKFRQMQLELLLQDKSVTGIGKKWLASINILTSEEAETQASGATIAEESTHGSSFPAYTNPQDQVVSIPAEANGDVQVKAAVPVEVGFTSPVEDPISALTETPAGLGFSSLDGVRVAVQPVIPQEPAVEPILDEENYDQAEQEIKKEPGEQEIKQEPVEWDIKEPVDLETKQEPIEWNIKEPVAEIGTPQAKTSDAEPLVASPLPARTSAGFNLSDLAHLTGSLNLDQADLTQALMLALELVQKKKAEEALASASNATTTEVLEMTKPIAENTAPITTGYFPATLEIDSQVSMDNSKTNPAIILDYQTPPHSPIGSRFTEIAQNGGSANVGQDESQGGGDSIAEPSVASQNGATLTAGESFWSRIPGIKWG</sequence>
<protein>
    <submittedName>
        <fullName evidence="2">Uncharacterized protein</fullName>
    </submittedName>
</protein>
<keyword evidence="3" id="KW-1185">Reference proteome</keyword>
<accession>A0AAE0P418</accession>
<proteinExistence type="predicted"/>
<evidence type="ECO:0000256" key="1">
    <source>
        <dbReference type="SAM" id="MobiDB-lite"/>
    </source>
</evidence>